<dbReference type="Pfam" id="PF09848">
    <property type="entry name" value="SLFN-g3_helicase"/>
    <property type="match status" value="1"/>
</dbReference>
<reference evidence="3 4" key="1">
    <citation type="submission" date="2019-05" db="EMBL/GenBank/DDBJ databases">
        <title>Burkholderia sp. DHOD12, isolated from subtropical forest soil.</title>
        <authorList>
            <person name="Gao Z.-H."/>
            <person name="Qiu L.-H."/>
        </authorList>
    </citation>
    <scope>NUCLEOTIDE SEQUENCE [LARGE SCALE GENOMIC DNA]</scope>
    <source>
        <strain evidence="3 4">DHOD12</strain>
    </source>
</reference>
<dbReference type="Gene3D" id="3.40.50.300">
    <property type="entry name" value="P-loop containing nucleotide triphosphate hydrolases"/>
    <property type="match status" value="2"/>
</dbReference>
<dbReference type="SUPFAM" id="SSF52540">
    <property type="entry name" value="P-loop containing nucleoside triphosphate hydrolases"/>
    <property type="match status" value="1"/>
</dbReference>
<evidence type="ECO:0000313" key="3">
    <source>
        <dbReference type="EMBL" id="QCP47898.1"/>
    </source>
</evidence>
<dbReference type="RefSeq" id="WP_137330740.1">
    <property type="nucleotide sequence ID" value="NZ_CP040077.1"/>
</dbReference>
<dbReference type="Proteomes" id="UP000298656">
    <property type="component" value="Chromosome 1"/>
</dbReference>
<proteinExistence type="predicted"/>
<dbReference type="InterPro" id="IPR018647">
    <property type="entry name" value="SLFN_3-like_DNA/RNA_helicase"/>
</dbReference>
<evidence type="ECO:0000313" key="4">
    <source>
        <dbReference type="Proteomes" id="UP000298656"/>
    </source>
</evidence>
<protein>
    <submittedName>
        <fullName evidence="3">DUF2075 domain-containing protein</fullName>
    </submittedName>
</protein>
<sequence>MAQIFPSGWNDQLVSASAQREIETLKLLQGGLPDTYVVYHGVHWTQLNKGFSIFGEADFVVISPSGRALVIEQKSGGLEETPDGLTKVYLGKTKSVSAQIARTIGGMQGRFKAAFGAQNYKLEEMLYCPDYRVKFPAISGVNPARIVDATRCGNLVSIIEAILPPDEPPLPCLDRIHAFLADELSLTPDVRAMIGEVSKFVTRVSGGLATWARSIEFKPFRLRVIGTAGSGKTQLAIRVLDDAVKAGQRALYLCYNRPLADHLRRIAPADSTVFTYHQLCQHVATRTGDAIDFADPSAFDTLEHALLEWQPGDTDRFDTIVVDEGQDFRQEWVSPIERLLREHGRFWWLEDPMQNLYMRKSVELPDWVEVRAMSNYRSPRDVVRFIGMLAGTPMKIDAAGPYDASDIGMITYEGNSAAQATKEAVAQAIAAGFQSTEIALLTFNGREKSLFSVLDRLGSYALRSFAGAYDASGEPVYRDGDITFESVYRFKGQSAPCVILTEVDFEQFDEAILRRLFVGATRATMKLIVVMSGRAAARLLERVS</sequence>
<evidence type="ECO:0000259" key="2">
    <source>
        <dbReference type="Pfam" id="PF13538"/>
    </source>
</evidence>
<dbReference type="EMBL" id="CP040077">
    <property type="protein sequence ID" value="QCP47898.1"/>
    <property type="molecule type" value="Genomic_DNA"/>
</dbReference>
<feature type="domain" description="UvrD-like helicase C-terminal" evidence="2">
    <location>
        <begin position="483"/>
        <end position="530"/>
    </location>
</feature>
<dbReference type="KEGG" id="tvl:FAZ95_01100"/>
<dbReference type="InterPro" id="IPR027785">
    <property type="entry name" value="UvrD-like_helicase_C"/>
</dbReference>
<accession>A0A4P8IH01</accession>
<dbReference type="OrthoDB" id="393237at2"/>
<dbReference type="InterPro" id="IPR027417">
    <property type="entry name" value="P-loop_NTPase"/>
</dbReference>
<keyword evidence="4" id="KW-1185">Reference proteome</keyword>
<name>A0A4P8IH01_9BURK</name>
<feature type="domain" description="Schlafen group 3-like DNA/RNA helicase" evidence="1">
    <location>
        <begin position="224"/>
        <end position="328"/>
    </location>
</feature>
<evidence type="ECO:0000259" key="1">
    <source>
        <dbReference type="Pfam" id="PF09848"/>
    </source>
</evidence>
<gene>
    <name evidence="3" type="ORF">FAZ95_01100</name>
</gene>
<dbReference type="AlphaFoldDB" id="A0A4P8IH01"/>
<dbReference type="Pfam" id="PF13538">
    <property type="entry name" value="UvrD_C_2"/>
    <property type="match status" value="1"/>
</dbReference>
<organism evidence="3 4">
    <name type="scientific">Trinickia violacea</name>
    <dbReference type="NCBI Taxonomy" id="2571746"/>
    <lineage>
        <taxon>Bacteria</taxon>
        <taxon>Pseudomonadati</taxon>
        <taxon>Pseudomonadota</taxon>
        <taxon>Betaproteobacteria</taxon>
        <taxon>Burkholderiales</taxon>
        <taxon>Burkholderiaceae</taxon>
        <taxon>Trinickia</taxon>
    </lineage>
</organism>